<dbReference type="GO" id="GO:0008743">
    <property type="term" value="F:L-threonine 3-dehydrogenase activity"/>
    <property type="evidence" value="ECO:0007669"/>
    <property type="project" value="TreeGrafter"/>
</dbReference>
<evidence type="ECO:0000313" key="4">
    <source>
        <dbReference type="Proteomes" id="UP000697710"/>
    </source>
</evidence>
<dbReference type="GO" id="GO:0006567">
    <property type="term" value="P:L-threonine catabolic process"/>
    <property type="evidence" value="ECO:0007669"/>
    <property type="project" value="TreeGrafter"/>
</dbReference>
<dbReference type="PANTHER" id="PTHR42687:SF1">
    <property type="entry name" value="L-THREONINE 3-DEHYDROGENASE, MITOCHONDRIAL"/>
    <property type="match status" value="1"/>
</dbReference>
<sequence>MRKSVVLVTGANGELGHGLIETMSEGGHDSILALDLVPIEEGMRRRCRETFVGDILDRDLMERIVSQYEVREIYHLAALLSTRAEFTPETAHRVNVEGTMNLLQVALEQSSWRGDPVKFLFPSSIAVYGMPDLETKRTAGPIPEHKWTSPTTMYGCNKLYCENLGRYFARFYRQLAEAEDSRAVDFRGIRFPGLISATTMPTGGTSDYGPEMIHAAARGDAYACFVRPDTVIPFMAMPDAVEAFLQLARADRNALSLCVYNITSFSLSADDFRTHVERAFPDAKISFQPHLKRQAIVDSWPAEVDDRAARRDWGFDPKFDMERAFDEYLLPTIRDRYATR</sequence>
<dbReference type="SUPFAM" id="SSF51735">
    <property type="entry name" value="NAD(P)-binding Rossmann-fold domains"/>
    <property type="match status" value="1"/>
</dbReference>
<proteinExistence type="inferred from homology"/>
<organism evidence="3 4">
    <name type="scientific">Eiseniibacteriota bacterium</name>
    <dbReference type="NCBI Taxonomy" id="2212470"/>
    <lineage>
        <taxon>Bacteria</taxon>
        <taxon>Candidatus Eiseniibacteriota</taxon>
    </lineage>
</organism>
<dbReference type="PANTHER" id="PTHR42687">
    <property type="entry name" value="L-THREONINE 3-DEHYDROGENASE"/>
    <property type="match status" value="1"/>
</dbReference>
<comment type="caution">
    <text evidence="3">The sequence shown here is derived from an EMBL/GenBank/DDBJ whole genome shotgun (WGS) entry which is preliminary data.</text>
</comment>
<dbReference type="EMBL" id="JAGQHR010000347">
    <property type="protein sequence ID" value="MCA9728305.1"/>
    <property type="molecule type" value="Genomic_DNA"/>
</dbReference>
<dbReference type="Proteomes" id="UP000697710">
    <property type="component" value="Unassembled WGS sequence"/>
</dbReference>
<gene>
    <name evidence="3" type="ORF">KC729_11520</name>
</gene>
<dbReference type="InterPro" id="IPR001509">
    <property type="entry name" value="Epimerase_deHydtase"/>
</dbReference>
<name>A0A956RPX4_UNCEI</name>
<comment type="similarity">
    <text evidence="1">Belongs to the NAD(P)-dependent epimerase/dehydratase family.</text>
</comment>
<dbReference type="Gene3D" id="3.40.50.720">
    <property type="entry name" value="NAD(P)-binding Rossmann-like Domain"/>
    <property type="match status" value="1"/>
</dbReference>
<reference evidence="3" key="2">
    <citation type="journal article" date="2021" name="Microbiome">
        <title>Successional dynamics and alternative stable states in a saline activated sludge microbial community over 9 years.</title>
        <authorList>
            <person name="Wang Y."/>
            <person name="Ye J."/>
            <person name="Ju F."/>
            <person name="Liu L."/>
            <person name="Boyd J.A."/>
            <person name="Deng Y."/>
            <person name="Parks D.H."/>
            <person name="Jiang X."/>
            <person name="Yin X."/>
            <person name="Woodcroft B.J."/>
            <person name="Tyson G.W."/>
            <person name="Hugenholtz P."/>
            <person name="Polz M.F."/>
            <person name="Zhang T."/>
        </authorList>
    </citation>
    <scope>NUCLEOTIDE SEQUENCE</scope>
    <source>
        <strain evidence="3">HKST-UBA01</strain>
    </source>
</reference>
<dbReference type="InterPro" id="IPR051225">
    <property type="entry name" value="NAD(P)_epim/dehydratase"/>
</dbReference>
<evidence type="ECO:0000259" key="2">
    <source>
        <dbReference type="Pfam" id="PF01370"/>
    </source>
</evidence>
<protein>
    <submittedName>
        <fullName evidence="3">NAD-dependent epimerase/dehydratase family protein</fullName>
    </submittedName>
</protein>
<dbReference type="Pfam" id="PF01370">
    <property type="entry name" value="Epimerase"/>
    <property type="match status" value="1"/>
</dbReference>
<evidence type="ECO:0000256" key="1">
    <source>
        <dbReference type="ARBA" id="ARBA00007637"/>
    </source>
</evidence>
<dbReference type="InterPro" id="IPR036291">
    <property type="entry name" value="NAD(P)-bd_dom_sf"/>
</dbReference>
<evidence type="ECO:0000313" key="3">
    <source>
        <dbReference type="EMBL" id="MCA9728305.1"/>
    </source>
</evidence>
<reference evidence="3" key="1">
    <citation type="submission" date="2020-04" db="EMBL/GenBank/DDBJ databases">
        <authorList>
            <person name="Zhang T."/>
        </authorList>
    </citation>
    <scope>NUCLEOTIDE SEQUENCE</scope>
    <source>
        <strain evidence="3">HKST-UBA01</strain>
    </source>
</reference>
<dbReference type="AlphaFoldDB" id="A0A956RPX4"/>
<feature type="domain" description="NAD-dependent epimerase/dehydratase" evidence="2">
    <location>
        <begin position="6"/>
        <end position="262"/>
    </location>
</feature>
<accession>A0A956RPX4</accession>